<evidence type="ECO:0000313" key="3">
    <source>
        <dbReference type="Proteomes" id="UP000231516"/>
    </source>
</evidence>
<keyword evidence="3" id="KW-1185">Reference proteome</keyword>
<reference evidence="2 3" key="1">
    <citation type="submission" date="2016-08" db="EMBL/GenBank/DDBJ databases">
        <title>Draft genome of Amylibacter sp. strain 4G11.</title>
        <authorList>
            <person name="Wong S.-K."/>
            <person name="Hamasaki K."/>
            <person name="Yoshizawa S."/>
        </authorList>
    </citation>
    <scope>NUCLEOTIDE SEQUENCE [LARGE SCALE GENOMIC DNA]</scope>
    <source>
        <strain evidence="2 3">4G11</strain>
    </source>
</reference>
<protein>
    <recommendedName>
        <fullName evidence="4">AlpA family transcriptional regulator</fullName>
    </recommendedName>
</protein>
<comment type="caution">
    <text evidence="2">The sequence shown here is derived from an EMBL/GenBank/DDBJ whole genome shotgun (WGS) entry which is preliminary data.</text>
</comment>
<accession>A0A2G5K866</accession>
<gene>
    <name evidence="2" type="ORF">BFP76_00360</name>
    <name evidence="1" type="ORF">BFP76_04935</name>
</gene>
<sequence length="62" mass="6998">MRVEDVAARYDVSIATIWRWASETANAFPKPIQLSRGTTRWLLGELENYDAQVKADRDGSNG</sequence>
<dbReference type="EMBL" id="MDGM01000012">
    <property type="protein sequence ID" value="PIB25111.1"/>
    <property type="molecule type" value="Genomic_DNA"/>
</dbReference>
<proteinExistence type="predicted"/>
<dbReference type="Proteomes" id="UP000231516">
    <property type="component" value="Unassembled WGS sequence"/>
</dbReference>
<dbReference type="EMBL" id="MDGM01000009">
    <property type="protein sequence ID" value="PIB25721.1"/>
    <property type="molecule type" value="Genomic_DNA"/>
</dbReference>
<evidence type="ECO:0008006" key="4">
    <source>
        <dbReference type="Google" id="ProtNLM"/>
    </source>
</evidence>
<evidence type="ECO:0000313" key="2">
    <source>
        <dbReference type="EMBL" id="PIB25721.1"/>
    </source>
</evidence>
<dbReference type="AlphaFoldDB" id="A0A2G5K866"/>
<evidence type="ECO:0000313" key="1">
    <source>
        <dbReference type="EMBL" id="PIB25111.1"/>
    </source>
</evidence>
<organism evidence="2 3">
    <name type="scientific">Paramylibacter kogurei</name>
    <dbReference type="NCBI Taxonomy" id="1889778"/>
    <lineage>
        <taxon>Bacteria</taxon>
        <taxon>Pseudomonadati</taxon>
        <taxon>Pseudomonadota</taxon>
        <taxon>Alphaproteobacteria</taxon>
        <taxon>Rhodobacterales</taxon>
        <taxon>Paracoccaceae</taxon>
        <taxon>Paramylibacter</taxon>
    </lineage>
</organism>
<name>A0A2G5K866_9RHOB</name>